<dbReference type="GO" id="GO:0045493">
    <property type="term" value="P:xylan catabolic process"/>
    <property type="evidence" value="ECO:0007669"/>
    <property type="project" value="UniProtKB-KW"/>
</dbReference>
<dbReference type="PANTHER" id="PTHR23150">
    <property type="entry name" value="SULFATASE MODIFYING FACTOR 1, 2"/>
    <property type="match status" value="1"/>
</dbReference>
<dbReference type="AlphaFoldDB" id="B0VEV3"/>
<evidence type="ECO:0000313" key="2">
    <source>
        <dbReference type="EMBL" id="CAO81066.1"/>
    </source>
</evidence>
<gene>
    <name evidence="2" type="ordered locus">CLOAM1205</name>
</gene>
<dbReference type="EMBL" id="CU466930">
    <property type="protein sequence ID" value="CAO81066.1"/>
    <property type="molecule type" value="Genomic_DNA"/>
</dbReference>
<dbReference type="Proteomes" id="UP000002019">
    <property type="component" value="Chromosome"/>
</dbReference>
<feature type="domain" description="Sulfatase-modifying factor enzyme-like" evidence="1">
    <location>
        <begin position="121"/>
        <end position="308"/>
    </location>
</feature>
<dbReference type="eggNOG" id="COG1262">
    <property type="taxonomic scope" value="Bacteria"/>
</dbReference>
<keyword evidence="2" id="KW-0624">Polysaccharide degradation</keyword>
<accession>B0VEV3</accession>
<dbReference type="PANTHER" id="PTHR23150:SF19">
    <property type="entry name" value="FORMYLGLYCINE-GENERATING ENZYME"/>
    <property type="match status" value="1"/>
</dbReference>
<keyword evidence="2" id="KW-0378">Hydrolase</keyword>
<protein>
    <submittedName>
        <fullName evidence="2">Transcriptional regulator (Enhancement of xylanase A production) (Modular protein)</fullName>
    </submittedName>
</protein>
<dbReference type="GO" id="GO:0016798">
    <property type="term" value="F:hydrolase activity, acting on glycosyl bonds"/>
    <property type="evidence" value="ECO:0007669"/>
    <property type="project" value="UniProtKB-KW"/>
</dbReference>
<dbReference type="InterPro" id="IPR005532">
    <property type="entry name" value="SUMF_dom"/>
</dbReference>
<dbReference type="InterPro" id="IPR016187">
    <property type="entry name" value="CTDL_fold"/>
</dbReference>
<dbReference type="RefSeq" id="WP_015424924.1">
    <property type="nucleotide sequence ID" value="NC_020449.1"/>
</dbReference>
<keyword evidence="2" id="KW-0326">Glycosidase</keyword>
<proteinExistence type="predicted"/>
<keyword evidence="3" id="KW-1185">Reference proteome</keyword>
<dbReference type="Gene3D" id="3.90.1580.10">
    <property type="entry name" value="paralog of FGE (formylglycine-generating enzyme)"/>
    <property type="match status" value="1"/>
</dbReference>
<dbReference type="InterPro" id="IPR042095">
    <property type="entry name" value="SUMF_sf"/>
</dbReference>
<dbReference type="HOGENOM" id="CLU_862493_0_0_0"/>
<dbReference type="KEGG" id="caci:CLOAM1205"/>
<dbReference type="Pfam" id="PF03781">
    <property type="entry name" value="FGE-sulfatase"/>
    <property type="match status" value="1"/>
</dbReference>
<evidence type="ECO:0000313" key="3">
    <source>
        <dbReference type="Proteomes" id="UP000002019"/>
    </source>
</evidence>
<dbReference type="SUPFAM" id="SSF56436">
    <property type="entry name" value="C-type lectin-like"/>
    <property type="match status" value="1"/>
</dbReference>
<reference evidence="2 3" key="1">
    <citation type="journal article" date="2008" name="J. Bacteriol.">
        <title>'Candidatus Cloacamonas acidaminovorans': genome sequence reconstruction provides a first glimpse of a new bacterial division.</title>
        <authorList>
            <person name="Pelletier E."/>
            <person name="Kreimeyer A."/>
            <person name="Bocs S."/>
            <person name="Rouy Z."/>
            <person name="Gyapay G."/>
            <person name="Chouari R."/>
            <person name="Riviere D."/>
            <person name="Ganesan A."/>
            <person name="Daegelen P."/>
            <person name="Sghir A."/>
            <person name="Cohen G.N."/>
            <person name="Medigue C."/>
            <person name="Weissenbach J."/>
            <person name="Le Paslier D."/>
        </authorList>
    </citation>
    <scope>NUCLEOTIDE SEQUENCE [LARGE SCALE GENOMIC DNA]</scope>
    <source>
        <strain evidence="3">Evry</strain>
    </source>
</reference>
<name>B0VEV3_CLOAI</name>
<dbReference type="GO" id="GO:0120147">
    <property type="term" value="F:formylglycine-generating oxidase activity"/>
    <property type="evidence" value="ECO:0007669"/>
    <property type="project" value="TreeGrafter"/>
</dbReference>
<keyword evidence="2" id="KW-0858">Xylan degradation</keyword>
<keyword evidence="2" id="KW-0119">Carbohydrate metabolism</keyword>
<organism evidence="2 3">
    <name type="scientific">Cloacimonas acidaminovorans (strain Evry)</name>
    <dbReference type="NCBI Taxonomy" id="459349"/>
    <lineage>
        <taxon>Bacteria</taxon>
        <taxon>Pseudomonadati</taxon>
        <taxon>Candidatus Cloacimonadota</taxon>
        <taxon>Candidatus Cloacimonadia</taxon>
        <taxon>Candidatus Cloacimonadales</taxon>
        <taxon>Candidatus Cloacimonadaceae</taxon>
        <taxon>Candidatus Cloacimonas</taxon>
    </lineage>
</organism>
<sequence>MKQILITILAVFFWGILFSAAPTVSNVSVTTHTGYVTISYDLSADENCQVIMLVSNNGGLSYTFSPTHTSGAIGNSVSAGTGKQITWYPVQDGMSTGTNYKIKLIARDNPSPSTQPVGFITVTGGTFNNGTSDVTISTFYLDKNEITQGEYQAVMGTNPSNFTGDLSRPVERVTWFNAIEYCNRRSMQENLTPCYSYQNYGTNPSNWPSGWNTNSENHTNVSCNWTANGYRLPTEMEWMFAARGGNSTHNYTYSGSNTVGDVAWYTGNSGSTTHPVGGKQANELQIFDMSGNVWECCWDIYGSYPSGPQTNPTGSTSGAGRV</sequence>
<evidence type="ECO:0000259" key="1">
    <source>
        <dbReference type="Pfam" id="PF03781"/>
    </source>
</evidence>
<dbReference type="InterPro" id="IPR051043">
    <property type="entry name" value="Sulfatase_Mod_Factor_Kinase"/>
</dbReference>
<dbReference type="STRING" id="459349.CLOAM1205"/>